<organism evidence="3">
    <name type="scientific">Haemonchus placei</name>
    <name type="common">Barber's pole worm</name>
    <dbReference type="NCBI Taxonomy" id="6290"/>
    <lineage>
        <taxon>Eukaryota</taxon>
        <taxon>Metazoa</taxon>
        <taxon>Ecdysozoa</taxon>
        <taxon>Nematoda</taxon>
        <taxon>Chromadorea</taxon>
        <taxon>Rhabditida</taxon>
        <taxon>Rhabditina</taxon>
        <taxon>Rhabditomorpha</taxon>
        <taxon>Strongyloidea</taxon>
        <taxon>Trichostrongylidae</taxon>
        <taxon>Haemonchus</taxon>
    </lineage>
</organism>
<evidence type="ECO:0000313" key="2">
    <source>
        <dbReference type="Proteomes" id="UP000268014"/>
    </source>
</evidence>
<proteinExistence type="predicted"/>
<dbReference type="EMBL" id="UZAF01000737">
    <property type="protein sequence ID" value="VDO06380.1"/>
    <property type="molecule type" value="Genomic_DNA"/>
</dbReference>
<gene>
    <name evidence="1" type="ORF">HPLM_LOCUS786</name>
</gene>
<accession>A0A0N4VU18</accession>
<name>A0A0N4VU18_HAEPC</name>
<keyword evidence="2" id="KW-1185">Reference proteome</keyword>
<reference evidence="3" key="1">
    <citation type="submission" date="2017-02" db="UniProtKB">
        <authorList>
            <consortium name="WormBaseParasite"/>
        </authorList>
    </citation>
    <scope>IDENTIFICATION</scope>
</reference>
<evidence type="ECO:0000313" key="3">
    <source>
        <dbReference type="WBParaSite" id="HPLM_0000078501-mRNA-1"/>
    </source>
</evidence>
<sequence length="46" mass="5691">MANEEITFHLEHHKPSHFPFWSPMYCGWQLDVHSFYQRCFSHKQLL</sequence>
<protein>
    <submittedName>
        <fullName evidence="1 3">Uncharacterized protein</fullName>
    </submittedName>
</protein>
<dbReference type="AlphaFoldDB" id="A0A0N4VU18"/>
<reference evidence="1 2" key="2">
    <citation type="submission" date="2018-11" db="EMBL/GenBank/DDBJ databases">
        <authorList>
            <consortium name="Pathogen Informatics"/>
        </authorList>
    </citation>
    <scope>NUCLEOTIDE SEQUENCE [LARGE SCALE GENOMIC DNA]</scope>
    <source>
        <strain evidence="1 2">MHpl1</strain>
    </source>
</reference>
<dbReference type="Proteomes" id="UP000268014">
    <property type="component" value="Unassembled WGS sequence"/>
</dbReference>
<dbReference type="WBParaSite" id="HPLM_0000078501-mRNA-1">
    <property type="protein sequence ID" value="HPLM_0000078501-mRNA-1"/>
    <property type="gene ID" value="HPLM_0000078501"/>
</dbReference>
<evidence type="ECO:0000313" key="1">
    <source>
        <dbReference type="EMBL" id="VDO06380.1"/>
    </source>
</evidence>